<keyword evidence="1" id="KW-0472">Membrane</keyword>
<feature type="transmembrane region" description="Helical" evidence="1">
    <location>
        <begin position="9"/>
        <end position="29"/>
    </location>
</feature>
<evidence type="ECO:0000313" key="2">
    <source>
        <dbReference type="EMBL" id="HIQ83513.1"/>
    </source>
</evidence>
<evidence type="ECO:0000313" key="3">
    <source>
        <dbReference type="Proteomes" id="UP000824260"/>
    </source>
</evidence>
<dbReference type="EMBL" id="DVFZ01000100">
    <property type="protein sequence ID" value="HIQ83513.1"/>
    <property type="molecule type" value="Genomic_DNA"/>
</dbReference>
<feature type="transmembrane region" description="Helical" evidence="1">
    <location>
        <begin position="91"/>
        <end position="109"/>
    </location>
</feature>
<feature type="transmembrane region" description="Helical" evidence="1">
    <location>
        <begin position="176"/>
        <end position="199"/>
    </location>
</feature>
<dbReference type="Proteomes" id="UP000824260">
    <property type="component" value="Unassembled WGS sequence"/>
</dbReference>
<keyword evidence="1" id="KW-0812">Transmembrane</keyword>
<feature type="transmembrane region" description="Helical" evidence="1">
    <location>
        <begin position="121"/>
        <end position="140"/>
    </location>
</feature>
<evidence type="ECO:0000256" key="1">
    <source>
        <dbReference type="SAM" id="Phobius"/>
    </source>
</evidence>
<feature type="transmembrane region" description="Helical" evidence="1">
    <location>
        <begin position="41"/>
        <end position="63"/>
    </location>
</feature>
<comment type="caution">
    <text evidence="2">The sequence shown here is derived from an EMBL/GenBank/DDBJ whole genome shotgun (WGS) entry which is preliminary data.</text>
</comment>
<organism evidence="2 3">
    <name type="scientific">Candidatus Pullichristensenella stercorigallinarum</name>
    <dbReference type="NCBI Taxonomy" id="2840909"/>
    <lineage>
        <taxon>Bacteria</taxon>
        <taxon>Bacillati</taxon>
        <taxon>Bacillota</taxon>
        <taxon>Clostridia</taxon>
        <taxon>Candidatus Pullichristensenella</taxon>
    </lineage>
</organism>
<dbReference type="AlphaFoldDB" id="A0A9D1CXB6"/>
<name>A0A9D1CXB6_9FIRM</name>
<reference evidence="2" key="2">
    <citation type="journal article" date="2021" name="PeerJ">
        <title>Extensive microbial diversity within the chicken gut microbiome revealed by metagenomics and culture.</title>
        <authorList>
            <person name="Gilroy R."/>
            <person name="Ravi A."/>
            <person name="Getino M."/>
            <person name="Pursley I."/>
            <person name="Horton D.L."/>
            <person name="Alikhan N.F."/>
            <person name="Baker D."/>
            <person name="Gharbi K."/>
            <person name="Hall N."/>
            <person name="Watson M."/>
            <person name="Adriaenssens E.M."/>
            <person name="Foster-Nyarko E."/>
            <person name="Jarju S."/>
            <person name="Secka A."/>
            <person name="Antonio M."/>
            <person name="Oren A."/>
            <person name="Chaudhuri R.R."/>
            <person name="La Ragione R."/>
            <person name="Hildebrand F."/>
            <person name="Pallen M.J."/>
        </authorList>
    </citation>
    <scope>NUCLEOTIDE SEQUENCE</scope>
    <source>
        <strain evidence="2">ChiSjej6B24-2974</strain>
    </source>
</reference>
<gene>
    <name evidence="2" type="ORF">IAA52_10485</name>
</gene>
<keyword evidence="1" id="KW-1133">Transmembrane helix</keyword>
<feature type="transmembrane region" description="Helical" evidence="1">
    <location>
        <begin position="205"/>
        <end position="223"/>
    </location>
</feature>
<protein>
    <submittedName>
        <fullName evidence="2">Uncharacterized protein</fullName>
    </submittedName>
</protein>
<reference evidence="2" key="1">
    <citation type="submission" date="2020-10" db="EMBL/GenBank/DDBJ databases">
        <authorList>
            <person name="Gilroy R."/>
        </authorList>
    </citation>
    <scope>NUCLEOTIDE SEQUENCE</scope>
    <source>
        <strain evidence="2">ChiSjej6B24-2974</strain>
    </source>
</reference>
<accession>A0A9D1CXB6</accession>
<sequence>MKAVRPGRFVSLIFGVLSVLVLAAMVKFWPCISAQYRVPPLFFAAIMVGIAFSAFWHLHNLFARKPFALYEIRRERTARGTVQRVRPGKSMAVLCGGIFALIFIFGGYWMYRVVSSGERLFALFGLGFFAFLIAACVQVMRTCVGKKRAALYEIEDEGPSWEEEPVLRRVRPARPFLALGAAGSLLCAAFDVVWLYLAVVSGAPWYFPAAGACMLAAMLFAAVQNIRYARRKRPPVIAETVQAKKRKHGAKH</sequence>
<proteinExistence type="predicted"/>